<evidence type="ECO:0000313" key="2">
    <source>
        <dbReference type="Proteomes" id="UP000004001"/>
    </source>
</evidence>
<sequence>MRNIFNSNRLWNFRIFTVFATNSEVGDLYASYERHFVKKIQH</sequence>
<dbReference type="AlphaFoldDB" id="D1VYQ2"/>
<reference evidence="1 2" key="1">
    <citation type="submission" date="2009-12" db="EMBL/GenBank/DDBJ databases">
        <title>Genome Sequence of Prevotella timonensis CRIS 5C-B1.</title>
        <authorList>
            <person name="Durkin A.S."/>
            <person name="Madupu R."/>
            <person name="Torralba M."/>
            <person name="Methe B."/>
            <person name="Sutton G."/>
            <person name="Strausberg R.L."/>
            <person name="Nelson K.E."/>
        </authorList>
    </citation>
    <scope>NUCLEOTIDE SEQUENCE [LARGE SCALE GENOMIC DNA]</scope>
    <source>
        <strain evidence="1 2">CRIS 5C-B1</strain>
    </source>
</reference>
<proteinExistence type="predicted"/>
<organism evidence="1 2">
    <name type="scientific">Hoylesella timonensis CRIS 5C-B1</name>
    <dbReference type="NCBI Taxonomy" id="679189"/>
    <lineage>
        <taxon>Bacteria</taxon>
        <taxon>Pseudomonadati</taxon>
        <taxon>Bacteroidota</taxon>
        <taxon>Bacteroidia</taxon>
        <taxon>Bacteroidales</taxon>
        <taxon>Prevotellaceae</taxon>
        <taxon>Hoylesella</taxon>
    </lineage>
</organism>
<name>D1VYQ2_9BACT</name>
<comment type="caution">
    <text evidence="1">The sequence shown here is derived from an EMBL/GenBank/DDBJ whole genome shotgun (WGS) entry which is preliminary data.</text>
</comment>
<evidence type="ECO:0000313" key="1">
    <source>
        <dbReference type="EMBL" id="EFA97747.1"/>
    </source>
</evidence>
<dbReference type="EMBL" id="ADEF01000027">
    <property type="protein sequence ID" value="EFA97747.1"/>
    <property type="molecule type" value="Genomic_DNA"/>
</dbReference>
<dbReference type="Proteomes" id="UP000004001">
    <property type="component" value="Unassembled WGS sequence"/>
</dbReference>
<protein>
    <submittedName>
        <fullName evidence="1">Uncharacterized protein</fullName>
    </submittedName>
</protein>
<accession>D1VYQ2</accession>
<keyword evidence="2" id="KW-1185">Reference proteome</keyword>
<gene>
    <name evidence="1" type="ORF">HMPREF9019_1851</name>
</gene>